<proteinExistence type="inferred from homology"/>
<evidence type="ECO:0000256" key="2">
    <source>
        <dbReference type="ARBA" id="ARBA00022801"/>
    </source>
</evidence>
<dbReference type="RefSeq" id="WP_073008925.1">
    <property type="nucleotide sequence ID" value="NZ_FRBW01000001.1"/>
</dbReference>
<feature type="region of interest" description="Disordered" evidence="4">
    <location>
        <begin position="122"/>
        <end position="144"/>
    </location>
</feature>
<gene>
    <name evidence="6" type="ORF">SAMN05444272_0728</name>
</gene>
<name>A0A1M7B4G1_9HYPH</name>
<protein>
    <submittedName>
        <fullName evidence="6">ADP-ribose pyrophosphatase YjhB, NUDIX family</fullName>
    </submittedName>
</protein>
<dbReference type="EMBL" id="FRBW01000001">
    <property type="protein sequence ID" value="SHL49905.1"/>
    <property type="molecule type" value="Genomic_DNA"/>
</dbReference>
<dbReference type="STRING" id="735517.SAMN05444272_0728"/>
<comment type="cofactor">
    <cofactor evidence="1">
        <name>Mg(2+)</name>
        <dbReference type="ChEBI" id="CHEBI:18420"/>
    </cofactor>
</comment>
<dbReference type="GO" id="GO:0016787">
    <property type="term" value="F:hydrolase activity"/>
    <property type="evidence" value="ECO:0007669"/>
    <property type="project" value="UniProtKB-KW"/>
</dbReference>
<evidence type="ECO:0000313" key="7">
    <source>
        <dbReference type="Proteomes" id="UP000186002"/>
    </source>
</evidence>
<accession>A0A1M7B4G1</accession>
<keyword evidence="7" id="KW-1185">Reference proteome</keyword>
<evidence type="ECO:0000259" key="5">
    <source>
        <dbReference type="PROSITE" id="PS51462"/>
    </source>
</evidence>
<dbReference type="SUPFAM" id="SSF55811">
    <property type="entry name" value="Nudix"/>
    <property type="match status" value="1"/>
</dbReference>
<evidence type="ECO:0000313" key="6">
    <source>
        <dbReference type="EMBL" id="SHL49905.1"/>
    </source>
</evidence>
<evidence type="ECO:0000256" key="3">
    <source>
        <dbReference type="RuleBase" id="RU003476"/>
    </source>
</evidence>
<evidence type="ECO:0000256" key="1">
    <source>
        <dbReference type="ARBA" id="ARBA00001946"/>
    </source>
</evidence>
<evidence type="ECO:0000256" key="4">
    <source>
        <dbReference type="SAM" id="MobiDB-lite"/>
    </source>
</evidence>
<organism evidence="6 7">
    <name type="scientific">Roseibium suaedae</name>
    <dbReference type="NCBI Taxonomy" id="735517"/>
    <lineage>
        <taxon>Bacteria</taxon>
        <taxon>Pseudomonadati</taxon>
        <taxon>Pseudomonadota</taxon>
        <taxon>Alphaproteobacteria</taxon>
        <taxon>Hyphomicrobiales</taxon>
        <taxon>Stappiaceae</taxon>
        <taxon>Roseibium</taxon>
    </lineage>
</organism>
<feature type="domain" description="Nudix hydrolase" evidence="5">
    <location>
        <begin position="8"/>
        <end position="141"/>
    </location>
</feature>
<dbReference type="PROSITE" id="PS00893">
    <property type="entry name" value="NUDIX_BOX"/>
    <property type="match status" value="1"/>
</dbReference>
<dbReference type="InterPro" id="IPR015797">
    <property type="entry name" value="NUDIX_hydrolase-like_dom_sf"/>
</dbReference>
<dbReference type="Gene3D" id="3.90.79.10">
    <property type="entry name" value="Nucleoside Triphosphate Pyrophosphohydrolase"/>
    <property type="match status" value="1"/>
</dbReference>
<dbReference type="PROSITE" id="PS51462">
    <property type="entry name" value="NUDIX"/>
    <property type="match status" value="1"/>
</dbReference>
<dbReference type="PRINTS" id="PR00502">
    <property type="entry name" value="NUDIXFAMILY"/>
</dbReference>
<sequence>MIVPRLYPPVPLLGVSVLCHHQNKVLMIRRGKNPFAGHWSLPGGMVEVGETLKQAAERELLEETGLVASLTEPAEIFDSIQRDEDGKVQSHFVLTVFAAPYLSGILKAGDDAMEAAWLDPEDLEDRPTTPGTPDRIRRLLASSR</sequence>
<dbReference type="InterPro" id="IPR020084">
    <property type="entry name" value="NUDIX_hydrolase_CS"/>
</dbReference>
<dbReference type="PANTHER" id="PTHR43736">
    <property type="entry name" value="ADP-RIBOSE PYROPHOSPHATASE"/>
    <property type="match status" value="1"/>
</dbReference>
<dbReference type="CDD" id="cd04673">
    <property type="entry name" value="NUDIX_ADPRase"/>
    <property type="match status" value="1"/>
</dbReference>
<reference evidence="6 7" key="1">
    <citation type="submission" date="2016-11" db="EMBL/GenBank/DDBJ databases">
        <authorList>
            <person name="Jaros S."/>
            <person name="Januszkiewicz K."/>
            <person name="Wedrychowicz H."/>
        </authorList>
    </citation>
    <scope>NUCLEOTIDE SEQUENCE [LARGE SCALE GENOMIC DNA]</scope>
    <source>
        <strain evidence="6 7">DSM 22153</strain>
    </source>
</reference>
<comment type="similarity">
    <text evidence="3">Belongs to the Nudix hydrolase family.</text>
</comment>
<dbReference type="PANTHER" id="PTHR43736:SF1">
    <property type="entry name" value="DIHYDRONEOPTERIN TRIPHOSPHATE DIPHOSPHATASE"/>
    <property type="match status" value="1"/>
</dbReference>
<dbReference type="InterPro" id="IPR000086">
    <property type="entry name" value="NUDIX_hydrolase_dom"/>
</dbReference>
<dbReference type="InterPro" id="IPR020476">
    <property type="entry name" value="Nudix_hydrolase"/>
</dbReference>
<dbReference type="AlphaFoldDB" id="A0A1M7B4G1"/>
<keyword evidence="2 3" id="KW-0378">Hydrolase</keyword>
<dbReference type="Proteomes" id="UP000186002">
    <property type="component" value="Unassembled WGS sequence"/>
</dbReference>
<dbReference type="Pfam" id="PF00293">
    <property type="entry name" value="NUDIX"/>
    <property type="match status" value="1"/>
</dbReference>
<dbReference type="OrthoDB" id="9761969at2"/>